<evidence type="ECO:0000259" key="14">
    <source>
        <dbReference type="Pfam" id="PF23560"/>
    </source>
</evidence>
<keyword evidence="9" id="KW-0325">Glycoprotein</keyword>
<reference evidence="19 20" key="1">
    <citation type="submission" date="2021-06" db="EMBL/GenBank/DDBJ databases">
        <title>Chromosome-level genome assembly of the red-tail catfish (Hemibagrus wyckioides).</title>
        <authorList>
            <person name="Shao F."/>
        </authorList>
    </citation>
    <scope>NUCLEOTIDE SEQUENCE [LARGE SCALE GENOMIC DNA]</scope>
    <source>
        <strain evidence="19">EC202008001</strain>
        <tissue evidence="19">Blood</tissue>
    </source>
</reference>
<dbReference type="PRINTS" id="PR00176">
    <property type="entry name" value="NANEUSMPORT"/>
</dbReference>
<dbReference type="GO" id="GO:0005886">
    <property type="term" value="C:plasma membrane"/>
    <property type="evidence" value="ECO:0007669"/>
    <property type="project" value="TreeGrafter"/>
</dbReference>
<evidence type="ECO:0000313" key="20">
    <source>
        <dbReference type="Proteomes" id="UP000824219"/>
    </source>
</evidence>
<evidence type="ECO:0000256" key="10">
    <source>
        <dbReference type="PIRSR" id="PIRSR600175-1"/>
    </source>
</evidence>
<name>A0A9D3P5M4_9TELE</name>
<feature type="transmembrane region" description="Helical" evidence="13">
    <location>
        <begin position="848"/>
        <end position="869"/>
    </location>
</feature>
<sequence>MGWAFLPNFWSRVLTVSWNSYTHQYMTEQALLNVTMETIHMMPEYFGGHEQVDLGRAFWKSVAEVVSANAEMDFLSSTRSDPVYHFDSERIEGSIEMIRDFWKQAVLLTQKKDYQGARYILGQLLHGLQDFYSHSNWVEMGQHTEYLHLLHPEEPEVPVASEDTPTCAACHRYSCYNNLLEELVRGPPNPLLTTGYFSTFPAKPIGKCSHGGILDSSRHQAAEGGINKDSTSPLFSPHHFLHNEAAQLASKATVRVLHDLRAEVGPKNFLRFLSVKQPPALVFVIDTTGSMFEEITAARLRVLSIIQARARNHEPGLPGTFLLIPFHDPTVGPVLETDDPNEFQQFMENLMALGGGDEPEMCFSAVQLALIHSPPLSEIFVFTDASPKDSHLYNTVKALILEKQSKLTFLLTEDPTRSKRMVSKRKRRAALSPDRFSLYSSLSLLSGGMTIFTTNRDIQKASAIVEDSTTSSKVTLFHAVSEADSSHSFIIDQQVRSVRLHVAGKLTRCVLISPTGAHQSLLSETGSLGELDQADGLYRVRLLPPVDPGQWHINVTSHGPITFNVLGESALDFFYYFAVEANETHPGLRRLEGSPIAGVPAFLVVTVTGLATIDDSTFSHVTLLGSSGESFQKVLLNSSTPHWSGEELVGLIESVPRMPFSVHLCGKDRMGNELERVSTEMVQPTHVHIMVLSAPHLLPGHHSTILFEVFNHGPARHFTVTAEDDRGFLTHGKHHRLFIGERGSVREEVKLRTPHSTQAGQTLTVTLTVQAHDSQDSNYAVAYLLVLPEEHDVSPPKCSVMYMESNCPPLPQCFLGNWSVYLTVKDRGDIVGLGNVWRFPYLCYRNGGGVFLVPYLVLAVTCGLPLFLLETAMGQYTQEGGITCWRKICPLAEGVGYAAQVIQLYGCMCYIIILAWALLYLVLSFKSPLPWATCDNTWNTNSCIAVVNHDNWTNQANSTSAATEFWERRVLTISKGIDEVGNINWEILLCLIAVWIICYFSIWKGVKSTGKVVYITATFPYAMLLGLLIRGLTLPGAMEGVIFYLYPDFQRLLEPQVWMEAASQISYSYSIGVGILTVLGSYNQYNNNCYRDCFWLCLLNSGTSFVAGFAVFSVLGFMAHVQGVPIEDVAESGPGLAFVAYPQAVALMPLPQLWAVCFFIMIILLGLDTQFLAMEVVITSVTDVFPKVLRRTGRREIFLLLFCIFCFFSQLVMVTEGGMYVFQLFDYYACNGACIFFLSVFQALAVGWAFGAERMCNIIEDMTGSYPNIIFRLCWKYVTPFILLVSFIYSMVEYQPLTFNRWYVYPAWAYGLGWLMALSSILMVPAYALVCLWNAKGTLKERWCKLCSPESNVSVSQKQTAERQLMTSAV</sequence>
<dbReference type="Pfam" id="PF23610">
    <property type="entry name" value="VWA7_4"/>
    <property type="match status" value="1"/>
</dbReference>
<evidence type="ECO:0000256" key="12">
    <source>
        <dbReference type="RuleBase" id="RU003732"/>
    </source>
</evidence>
<evidence type="ECO:0000256" key="7">
    <source>
        <dbReference type="ARBA" id="ARBA00022989"/>
    </source>
</evidence>
<keyword evidence="6" id="KW-0732">Signal</keyword>
<feature type="binding site" evidence="10">
    <location>
        <position position="1165"/>
    </location>
    <ligand>
        <name>Na(+)</name>
        <dbReference type="ChEBI" id="CHEBI:29101"/>
        <label>1</label>
    </ligand>
</feature>
<dbReference type="Gene3D" id="3.40.50.410">
    <property type="entry name" value="von Willebrand factor, type A domain"/>
    <property type="match status" value="1"/>
</dbReference>
<evidence type="ECO:0000259" key="17">
    <source>
        <dbReference type="Pfam" id="PF25106"/>
    </source>
</evidence>
<dbReference type="PROSITE" id="PS50267">
    <property type="entry name" value="NA_NEUROTRAN_SYMP_3"/>
    <property type="match status" value="1"/>
</dbReference>
<feature type="transmembrane region" description="Helical" evidence="13">
    <location>
        <begin position="1066"/>
        <end position="1082"/>
    </location>
</feature>
<dbReference type="Pfam" id="PF00209">
    <property type="entry name" value="SNF"/>
    <property type="match status" value="1"/>
</dbReference>
<dbReference type="InterPro" id="IPR057613">
    <property type="entry name" value="VWA7_4"/>
</dbReference>
<dbReference type="InterPro" id="IPR056861">
    <property type="entry name" value="HMCN1-like_VWA"/>
</dbReference>
<organism evidence="19 20">
    <name type="scientific">Hemibagrus wyckioides</name>
    <dbReference type="NCBI Taxonomy" id="337641"/>
    <lineage>
        <taxon>Eukaryota</taxon>
        <taxon>Metazoa</taxon>
        <taxon>Chordata</taxon>
        <taxon>Craniata</taxon>
        <taxon>Vertebrata</taxon>
        <taxon>Euteleostomi</taxon>
        <taxon>Actinopterygii</taxon>
        <taxon>Neopterygii</taxon>
        <taxon>Teleostei</taxon>
        <taxon>Ostariophysi</taxon>
        <taxon>Siluriformes</taxon>
        <taxon>Bagridae</taxon>
        <taxon>Hemibagrus</taxon>
    </lineage>
</organism>
<evidence type="ECO:0000256" key="5">
    <source>
        <dbReference type="ARBA" id="ARBA00022692"/>
    </source>
</evidence>
<dbReference type="OrthoDB" id="301415at2759"/>
<feature type="disulfide bond" evidence="11">
    <location>
        <begin position="934"/>
        <end position="943"/>
    </location>
</feature>
<evidence type="ECO:0000256" key="1">
    <source>
        <dbReference type="ARBA" id="ARBA00004141"/>
    </source>
</evidence>
<dbReference type="InterPro" id="IPR057615">
    <property type="entry name" value="Ig_VWA7"/>
</dbReference>
<keyword evidence="10" id="KW-0915">Sodium</keyword>
<evidence type="ECO:0000256" key="9">
    <source>
        <dbReference type="ARBA" id="ARBA00023180"/>
    </source>
</evidence>
<feature type="transmembrane region" description="Helical" evidence="13">
    <location>
        <begin position="1094"/>
        <end position="1119"/>
    </location>
</feature>
<dbReference type="SUPFAM" id="SSF53300">
    <property type="entry name" value="vWA-like"/>
    <property type="match status" value="1"/>
</dbReference>
<keyword evidence="12" id="KW-0769">Symport</keyword>
<dbReference type="PANTHER" id="PTHR11616">
    <property type="entry name" value="SODIUM/CHLORIDE DEPENDENT TRANSPORTER"/>
    <property type="match status" value="1"/>
</dbReference>
<comment type="caution">
    <text evidence="19">The sequence shown here is derived from an EMBL/GenBank/DDBJ whole genome shotgun (WGS) entry which is preliminary data.</text>
</comment>
<feature type="transmembrane region" description="Helical" evidence="13">
    <location>
        <begin position="904"/>
        <end position="923"/>
    </location>
</feature>
<feature type="transmembrane region" description="Helical" evidence="13">
    <location>
        <begin position="983"/>
        <end position="1003"/>
    </location>
</feature>
<comment type="subcellular location">
    <subcellularLocation>
        <location evidence="1">Membrane</location>
        <topology evidence="1">Multi-pass membrane protein</topology>
    </subcellularLocation>
    <subcellularLocation>
        <location evidence="2">Secreted</location>
    </subcellularLocation>
</comment>
<feature type="binding site" evidence="10">
    <location>
        <position position="831"/>
    </location>
    <ligand>
        <name>Na(+)</name>
        <dbReference type="ChEBI" id="CHEBI:29101"/>
        <label>1</label>
    </ligand>
</feature>
<feature type="transmembrane region" description="Helical" evidence="13">
    <location>
        <begin position="1273"/>
        <end position="1292"/>
    </location>
</feature>
<evidence type="ECO:0000259" key="18">
    <source>
        <dbReference type="Pfam" id="PF25107"/>
    </source>
</evidence>
<gene>
    <name evidence="19" type="ORF">KOW79_003570</name>
</gene>
<dbReference type="Pfam" id="PF23619">
    <property type="entry name" value="Ig_VWA7"/>
    <property type="match status" value="1"/>
</dbReference>
<dbReference type="CDD" id="cd11496">
    <property type="entry name" value="SLC6sbd-TauT-like"/>
    <property type="match status" value="1"/>
</dbReference>
<keyword evidence="7 13" id="KW-1133">Transmembrane helix</keyword>
<dbReference type="Pfam" id="PF25107">
    <property type="entry name" value="VWA7_N"/>
    <property type="match status" value="1"/>
</dbReference>
<keyword evidence="11" id="KW-1015">Disulfide bond</keyword>
<keyword evidence="10" id="KW-0479">Metal-binding</keyword>
<dbReference type="InterPro" id="IPR037272">
    <property type="entry name" value="SNS_sf"/>
</dbReference>
<evidence type="ECO:0000256" key="3">
    <source>
        <dbReference type="ARBA" id="ARBA00022448"/>
    </source>
</evidence>
<dbReference type="InterPro" id="IPR056862">
    <property type="entry name" value="VWA7_N"/>
</dbReference>
<feature type="transmembrane region" description="Helical" evidence="13">
    <location>
        <begin position="1198"/>
        <end position="1222"/>
    </location>
</feature>
<feature type="transmembrane region" description="Helical" evidence="13">
    <location>
        <begin position="1024"/>
        <end position="1046"/>
    </location>
</feature>
<dbReference type="PANTHER" id="PTHR11616:SF237">
    <property type="entry name" value="TRANSPORTER"/>
    <property type="match status" value="1"/>
</dbReference>
<evidence type="ECO:0000256" key="6">
    <source>
        <dbReference type="ARBA" id="ARBA00022729"/>
    </source>
</evidence>
<feature type="domain" description="VWA7 N-terminal" evidence="18">
    <location>
        <begin position="53"/>
        <end position="270"/>
    </location>
</feature>
<dbReference type="Pfam" id="PF23560">
    <property type="entry name" value="GBD_Hemicentin"/>
    <property type="match status" value="1"/>
</dbReference>
<keyword evidence="5 12" id="KW-0812">Transmembrane</keyword>
<accession>A0A9D3P5M4</accession>
<protein>
    <recommendedName>
        <fullName evidence="12">Transporter</fullName>
    </recommendedName>
</protein>
<feature type="binding site" evidence="10">
    <location>
        <position position="1068"/>
    </location>
    <ligand>
        <name>Na(+)</name>
        <dbReference type="ChEBI" id="CHEBI:29101"/>
        <label>1</label>
    </ligand>
</feature>
<feature type="transmembrane region" description="Helical" evidence="13">
    <location>
        <begin position="1228"/>
        <end position="1252"/>
    </location>
</feature>
<feature type="domain" description="VWA7 beta-sandwich" evidence="15">
    <location>
        <begin position="572"/>
        <end position="681"/>
    </location>
</feature>
<keyword evidence="4" id="KW-0964">Secreted</keyword>
<feature type="transmembrane region" description="Helical" evidence="13">
    <location>
        <begin position="1312"/>
        <end position="1335"/>
    </location>
</feature>
<evidence type="ECO:0000256" key="13">
    <source>
        <dbReference type="SAM" id="Phobius"/>
    </source>
</evidence>
<proteinExistence type="inferred from homology"/>
<dbReference type="InterPro" id="IPR000175">
    <property type="entry name" value="Na/ntran_symport"/>
</dbReference>
<dbReference type="GO" id="GO:0046872">
    <property type="term" value="F:metal ion binding"/>
    <property type="evidence" value="ECO:0007669"/>
    <property type="project" value="UniProtKB-KW"/>
</dbReference>
<dbReference type="PROSITE" id="PS00610">
    <property type="entry name" value="NA_NEUROTRAN_SYMP_1"/>
    <property type="match status" value="1"/>
</dbReference>
<comment type="similarity">
    <text evidence="12">Belongs to the sodium:neurotransmitter symporter (SNF) (TC 2.A.22) family.</text>
</comment>
<dbReference type="GO" id="GO:0005576">
    <property type="term" value="C:extracellular region"/>
    <property type="evidence" value="ECO:0007669"/>
    <property type="project" value="UniProtKB-SubCell"/>
</dbReference>
<feature type="binding site" evidence="10">
    <location>
        <position position="835"/>
    </location>
    <ligand>
        <name>Na(+)</name>
        <dbReference type="ChEBI" id="CHEBI:29101"/>
        <label>1</label>
    </ligand>
</feature>
<keyword evidence="8 13" id="KW-0472">Membrane</keyword>
<feature type="binding site" evidence="10">
    <location>
        <position position="1168"/>
    </location>
    <ligand>
        <name>Na(+)</name>
        <dbReference type="ChEBI" id="CHEBI:29101"/>
        <label>1</label>
    </ligand>
</feature>
<dbReference type="InterPro" id="IPR056475">
    <property type="entry name" value="GBD_Hemicentin/VWA7"/>
</dbReference>
<keyword evidence="3 12" id="KW-0813">Transport</keyword>
<dbReference type="InterPro" id="IPR036465">
    <property type="entry name" value="vWFA_dom_sf"/>
</dbReference>
<evidence type="ECO:0000259" key="16">
    <source>
        <dbReference type="Pfam" id="PF23619"/>
    </source>
</evidence>
<evidence type="ECO:0000256" key="2">
    <source>
        <dbReference type="ARBA" id="ARBA00004613"/>
    </source>
</evidence>
<evidence type="ECO:0000313" key="19">
    <source>
        <dbReference type="EMBL" id="KAG7333435.1"/>
    </source>
</evidence>
<dbReference type="GO" id="GO:0042995">
    <property type="term" value="C:cell projection"/>
    <property type="evidence" value="ECO:0007669"/>
    <property type="project" value="TreeGrafter"/>
</dbReference>
<evidence type="ECO:0000256" key="4">
    <source>
        <dbReference type="ARBA" id="ARBA00022525"/>
    </source>
</evidence>
<evidence type="ECO:0000256" key="8">
    <source>
        <dbReference type="ARBA" id="ARBA00023136"/>
    </source>
</evidence>
<keyword evidence="20" id="KW-1185">Reference proteome</keyword>
<evidence type="ECO:0000259" key="15">
    <source>
        <dbReference type="Pfam" id="PF23610"/>
    </source>
</evidence>
<feature type="transmembrane region" description="Helical" evidence="13">
    <location>
        <begin position="1153"/>
        <end position="1178"/>
    </location>
</feature>
<dbReference type="SUPFAM" id="SSF161070">
    <property type="entry name" value="SNF-like"/>
    <property type="match status" value="1"/>
</dbReference>
<feature type="binding site" evidence="10">
    <location>
        <position position="828"/>
    </location>
    <ligand>
        <name>Na(+)</name>
        <dbReference type="ChEBI" id="CHEBI:29101"/>
        <label>1</label>
    </ligand>
</feature>
<feature type="domain" description="VWA7 Ig-like" evidence="16">
    <location>
        <begin position="687"/>
        <end position="788"/>
    </location>
</feature>
<feature type="binding site" evidence="10">
    <location>
        <position position="1100"/>
    </location>
    <ligand>
        <name>Na(+)</name>
        <dbReference type="ChEBI" id="CHEBI:29101"/>
        <label>1</label>
    </ligand>
</feature>
<evidence type="ECO:0000256" key="11">
    <source>
        <dbReference type="PIRSR" id="PIRSR600175-2"/>
    </source>
</evidence>
<dbReference type="Pfam" id="PF25106">
    <property type="entry name" value="VWA_4"/>
    <property type="match status" value="1"/>
</dbReference>
<feature type="domain" description="Hemicentin-1-like von Willebrand factor A" evidence="17">
    <location>
        <begin position="280"/>
        <end position="455"/>
    </location>
</feature>
<dbReference type="EMBL" id="JAHKSW010000004">
    <property type="protein sequence ID" value="KAG7333435.1"/>
    <property type="molecule type" value="Genomic_DNA"/>
</dbReference>
<dbReference type="GO" id="GO:0005332">
    <property type="term" value="F:gamma-aminobutyric acid:sodium:chloride symporter activity"/>
    <property type="evidence" value="ECO:0007669"/>
    <property type="project" value="TreeGrafter"/>
</dbReference>
<dbReference type="Proteomes" id="UP000824219">
    <property type="component" value="Linkage Group LG04"/>
</dbReference>
<feature type="domain" description="Hemicentin/VWA7 galactose-binding" evidence="14">
    <location>
        <begin position="473"/>
        <end position="569"/>
    </location>
</feature>